<evidence type="ECO:0000256" key="2">
    <source>
        <dbReference type="ARBA" id="ARBA00022483"/>
    </source>
</evidence>
<feature type="compositionally biased region" description="Polar residues" evidence="7">
    <location>
        <begin position="499"/>
        <end position="508"/>
    </location>
</feature>
<dbReference type="Pfam" id="PF00023">
    <property type="entry name" value="Ank"/>
    <property type="match status" value="1"/>
</dbReference>
<proteinExistence type="predicted"/>
<organism evidence="9 10">
    <name type="scientific">Cordylochernes scorpioides</name>
    <dbReference type="NCBI Taxonomy" id="51811"/>
    <lineage>
        <taxon>Eukaryota</taxon>
        <taxon>Metazoa</taxon>
        <taxon>Ecdysozoa</taxon>
        <taxon>Arthropoda</taxon>
        <taxon>Chelicerata</taxon>
        <taxon>Arachnida</taxon>
        <taxon>Pseudoscorpiones</taxon>
        <taxon>Cheliferoidea</taxon>
        <taxon>Chernetidae</taxon>
        <taxon>Cordylochernes</taxon>
    </lineage>
</organism>
<evidence type="ECO:0000256" key="6">
    <source>
        <dbReference type="PROSITE-ProRule" id="PRU00023"/>
    </source>
</evidence>
<dbReference type="SUPFAM" id="SSF74924">
    <property type="entry name" value="Cap-Gly domain"/>
    <property type="match status" value="3"/>
</dbReference>
<evidence type="ECO:0000259" key="8">
    <source>
        <dbReference type="PROSITE" id="PS50245"/>
    </source>
</evidence>
<keyword evidence="6" id="KW-0040">ANK repeat</keyword>
<dbReference type="PROSITE" id="PS50088">
    <property type="entry name" value="ANK_REPEAT"/>
    <property type="match status" value="1"/>
</dbReference>
<dbReference type="Gene3D" id="2.30.30.190">
    <property type="entry name" value="CAP Gly-rich-like domain"/>
    <property type="match status" value="3"/>
</dbReference>
<dbReference type="InterPro" id="IPR036859">
    <property type="entry name" value="CAP-Gly_dom_sf"/>
</dbReference>
<dbReference type="Pfam" id="PF01302">
    <property type="entry name" value="CAP_GLY"/>
    <property type="match status" value="3"/>
</dbReference>
<keyword evidence="4" id="KW-0638">Presynaptic neurotoxin</keyword>
<dbReference type="PROSITE" id="PS00845">
    <property type="entry name" value="CAP_GLY_1"/>
    <property type="match status" value="2"/>
</dbReference>
<feature type="domain" description="CAP-Gly" evidence="8">
    <location>
        <begin position="566"/>
        <end position="608"/>
    </location>
</feature>
<dbReference type="InterPro" id="IPR036770">
    <property type="entry name" value="Ankyrin_rpt-contain_sf"/>
</dbReference>
<evidence type="ECO:0000313" key="9">
    <source>
        <dbReference type="EMBL" id="UYV73087.1"/>
    </source>
</evidence>
<dbReference type="Gene3D" id="1.25.40.20">
    <property type="entry name" value="Ankyrin repeat-containing domain"/>
    <property type="match status" value="1"/>
</dbReference>
<gene>
    <name evidence="9" type="ORF">LAZ67_10001777</name>
</gene>
<dbReference type="Proteomes" id="UP001235939">
    <property type="component" value="Chromosome 10"/>
</dbReference>
<evidence type="ECO:0000256" key="3">
    <source>
        <dbReference type="ARBA" id="ARBA00022537"/>
    </source>
</evidence>
<dbReference type="SUPFAM" id="SSF48403">
    <property type="entry name" value="Ankyrin repeat"/>
    <property type="match status" value="1"/>
</dbReference>
<feature type="region of interest" description="Disordered" evidence="7">
    <location>
        <begin position="1"/>
        <end position="26"/>
    </location>
</feature>
<feature type="repeat" description="ANK" evidence="6">
    <location>
        <begin position="218"/>
        <end position="250"/>
    </location>
</feature>
<evidence type="ECO:0000256" key="4">
    <source>
        <dbReference type="ARBA" id="ARBA00023028"/>
    </source>
</evidence>
<accession>A0ABY6KXU2</accession>
<sequence length="625" mass="67095">MVQMTVTQAESHMPPEDSGGSPVPLLPQLDSRHVAPVIHPSADAPLCPSCRQLDLPFFDPSCPGCLEILHGPQTSVGQVFAILRQWVPQTQRNVELLVTEILKRGAHINDRDGLTDMTLLHYACKAGACGVGDIAAATRTVAALLDSGADPALRCRWTDMAAAHYAAYFDVPSVLELLHRATGGTVQLHQQVQVTKQGSDTFLLLCVSEVDSPCRDFENGSPLHIAATNLCTEAAKFLVEHGASTGLRDDLGRVPLECVPDPGRASPDLREAIQAMRDLLSRHTAPASPVTGKAVLGAMGLHLGDRVRVAGVKVGILRYLGAAQFASGIWAGVELEEPLGKNDGSINGVQYFTCPPNHGIFAPFSKISKFDGSPIKSPSKPTVPRHVSYPKVDISHVTSKVETGLHSAKLPGPAPDLNVGDRVQVAGRRYGTIRFSGETKFAPGWWYGVELDKPRGKHNGSLHGVSYFTCPPNHGIFAVPSKLTKIAEGEDHSSDQDSADLSFSRSSTEGEMCQSMTSSMMSRKSSGGRTANRMGSGNVEGNKRCWLTVGVNVFVNNEIGVVRYVGPVDFAEGTWLGIELRSSKGRNDGTVQGRRYFTCRPNHGLLVRPSRVTVRGINGAKLMPS</sequence>
<dbReference type="PANTHER" id="PTHR18916">
    <property type="entry name" value="DYNACTIN 1-RELATED MICROTUBULE-BINDING"/>
    <property type="match status" value="1"/>
</dbReference>
<keyword evidence="3" id="KW-1052">Target cell membrane</keyword>
<dbReference type="PROSITE" id="PS50297">
    <property type="entry name" value="ANK_REP_REGION"/>
    <property type="match status" value="1"/>
</dbReference>
<reference evidence="9 10" key="1">
    <citation type="submission" date="2022-01" db="EMBL/GenBank/DDBJ databases">
        <title>A chromosomal length assembly of Cordylochernes scorpioides.</title>
        <authorList>
            <person name="Zeh D."/>
            <person name="Zeh J."/>
        </authorList>
    </citation>
    <scope>NUCLEOTIDE SEQUENCE [LARGE SCALE GENOMIC DNA]</scope>
    <source>
        <strain evidence="9">IN4F17</strain>
        <tissue evidence="9">Whole Body</tissue>
    </source>
</reference>
<dbReference type="PANTHER" id="PTHR18916:SF88">
    <property type="entry name" value="CAP-GLY DOMAIN-CONTAINING PROTEIN"/>
    <property type="match status" value="1"/>
</dbReference>
<keyword evidence="10" id="KW-1185">Reference proteome</keyword>
<dbReference type="InterPro" id="IPR000938">
    <property type="entry name" value="CAP-Gly_domain"/>
</dbReference>
<evidence type="ECO:0000256" key="7">
    <source>
        <dbReference type="SAM" id="MobiDB-lite"/>
    </source>
</evidence>
<feature type="region of interest" description="Disordered" evidence="7">
    <location>
        <begin position="488"/>
        <end position="508"/>
    </location>
</feature>
<protein>
    <submittedName>
        <fullName evidence="9">CLIP1</fullName>
    </submittedName>
</protein>
<evidence type="ECO:0000313" key="10">
    <source>
        <dbReference type="Proteomes" id="UP001235939"/>
    </source>
</evidence>
<keyword evidence="5" id="KW-1053">Target membrane</keyword>
<dbReference type="InterPro" id="IPR002110">
    <property type="entry name" value="Ankyrin_rpt"/>
</dbReference>
<feature type="domain" description="CAP-Gly" evidence="8">
    <location>
        <begin position="321"/>
        <end position="363"/>
    </location>
</feature>
<comment type="subcellular location">
    <subcellularLocation>
        <location evidence="1">Target cell membrane</location>
    </subcellularLocation>
</comment>
<dbReference type="SMART" id="SM00248">
    <property type="entry name" value="ANK"/>
    <property type="match status" value="3"/>
</dbReference>
<name>A0ABY6KXU2_9ARAC</name>
<keyword evidence="4" id="KW-0528">Neurotoxin</keyword>
<dbReference type="EMBL" id="CP092872">
    <property type="protein sequence ID" value="UYV73087.1"/>
    <property type="molecule type" value="Genomic_DNA"/>
</dbReference>
<dbReference type="SMART" id="SM01052">
    <property type="entry name" value="CAP_GLY"/>
    <property type="match status" value="3"/>
</dbReference>
<evidence type="ECO:0000256" key="5">
    <source>
        <dbReference type="ARBA" id="ARBA00023298"/>
    </source>
</evidence>
<feature type="compositionally biased region" description="Polar residues" evidence="7">
    <location>
        <begin position="1"/>
        <end position="10"/>
    </location>
</feature>
<keyword evidence="4" id="KW-0800">Toxin</keyword>
<keyword evidence="2" id="KW-0268">Exocytosis</keyword>
<keyword evidence="5" id="KW-0472">Membrane</keyword>
<dbReference type="PROSITE" id="PS50245">
    <property type="entry name" value="CAP_GLY_2"/>
    <property type="match status" value="3"/>
</dbReference>
<feature type="domain" description="CAP-Gly" evidence="8">
    <location>
        <begin position="437"/>
        <end position="479"/>
    </location>
</feature>
<evidence type="ECO:0000256" key="1">
    <source>
        <dbReference type="ARBA" id="ARBA00004175"/>
    </source>
</evidence>